<organism evidence="1 2">
    <name type="scientific">Listeria welshimeri</name>
    <dbReference type="NCBI Taxonomy" id="1643"/>
    <lineage>
        <taxon>Bacteria</taxon>
        <taxon>Bacillati</taxon>
        <taxon>Bacillota</taxon>
        <taxon>Bacilli</taxon>
        <taxon>Bacillales</taxon>
        <taxon>Listeriaceae</taxon>
        <taxon>Listeria</taxon>
    </lineage>
</organism>
<evidence type="ECO:0000313" key="1">
    <source>
        <dbReference type="EMBL" id="MBC1323734.1"/>
    </source>
</evidence>
<comment type="caution">
    <text evidence="1">The sequence shown here is derived from an EMBL/GenBank/DDBJ whole genome shotgun (WGS) entry which is preliminary data.</text>
</comment>
<dbReference type="Proteomes" id="UP000522007">
    <property type="component" value="Unassembled WGS sequence"/>
</dbReference>
<evidence type="ECO:0008006" key="3">
    <source>
        <dbReference type="Google" id="ProtNLM"/>
    </source>
</evidence>
<proteinExistence type="predicted"/>
<reference evidence="1 2" key="1">
    <citation type="submission" date="2020-03" db="EMBL/GenBank/DDBJ databases">
        <title>Soil Listeria distribution.</title>
        <authorList>
            <person name="Liao J."/>
            <person name="Wiedmann M."/>
        </authorList>
    </citation>
    <scope>NUCLEOTIDE SEQUENCE [LARGE SCALE GENOMIC DNA]</scope>
    <source>
        <strain evidence="1 2">FSL L7-1829</strain>
    </source>
</reference>
<dbReference type="AlphaFoldDB" id="A0A7X0T6W9"/>
<protein>
    <recommendedName>
        <fullName evidence="3">Leucine-rich repeat domain-containing protein</fullName>
    </recommendedName>
</protein>
<accession>A0A7X0T6W9</accession>
<evidence type="ECO:0000313" key="2">
    <source>
        <dbReference type="Proteomes" id="UP000522007"/>
    </source>
</evidence>
<name>A0A7X0T6W9_LISWE</name>
<gene>
    <name evidence="1" type="ORF">HB853_12420</name>
</gene>
<sequence>MRFTEEEIKNGYLRTHSTDDWPIERKIVDTASDKIKLACTQLNETEYQKKKIVNYWCEFLKDNPTNYKKIHMVTRMNQQLFNVICHQKELDYLFIKWLVADSIEQIQELRKLQFLYLDIPPKITCLNDLAKLKKLRSLYLINSSSVKTFSFLGEMRGLEELVIASRVYAGAKPSQKQDLSFLKNLNELKVLSLFDLRLETFSLDVFEHCVSIENIQIRNLRYKEYGKWKTFLRKDMELLLERLPNVRYHNLDKF</sequence>
<dbReference type="InterPro" id="IPR032675">
    <property type="entry name" value="LRR_dom_sf"/>
</dbReference>
<dbReference type="Gene3D" id="3.80.10.10">
    <property type="entry name" value="Ribonuclease Inhibitor"/>
    <property type="match status" value="1"/>
</dbReference>
<dbReference type="EMBL" id="JAAROP010000016">
    <property type="protein sequence ID" value="MBC1323734.1"/>
    <property type="molecule type" value="Genomic_DNA"/>
</dbReference>
<dbReference type="SUPFAM" id="SSF52058">
    <property type="entry name" value="L domain-like"/>
    <property type="match status" value="1"/>
</dbReference>